<dbReference type="OrthoDB" id="10255582at2759"/>
<proteinExistence type="predicted"/>
<protein>
    <submittedName>
        <fullName evidence="1">Putative vegetative incompatibility protein HET-E-1</fullName>
    </submittedName>
</protein>
<dbReference type="HOGENOM" id="CLU_1499858_0_0_1"/>
<name>A0A074RHM5_9AGAM</name>
<dbReference type="EMBL" id="AZST01002579">
    <property type="protein sequence ID" value="KEP44910.1"/>
    <property type="molecule type" value="Genomic_DNA"/>
</dbReference>
<reference evidence="1 2" key="1">
    <citation type="submission" date="2013-12" db="EMBL/GenBank/DDBJ databases">
        <authorList>
            <person name="Cubeta M."/>
            <person name="Pakala S."/>
            <person name="Fedorova N."/>
            <person name="Thomas E."/>
            <person name="Dean R."/>
            <person name="Jabaji S."/>
            <person name="Neate S."/>
            <person name="Toda T."/>
            <person name="Tavantzis S."/>
            <person name="Vilgalys R."/>
            <person name="Bharathan N."/>
            <person name="Pakala S."/>
            <person name="Losada L.S."/>
            <person name="Zafar N."/>
            <person name="Nierman W."/>
        </authorList>
    </citation>
    <scope>NUCLEOTIDE SEQUENCE [LARGE SCALE GENOMIC DNA]</scope>
    <source>
        <strain evidence="1 2">123E</strain>
    </source>
</reference>
<dbReference type="SUPFAM" id="SSF117289">
    <property type="entry name" value="Nucleoporin domain"/>
    <property type="match status" value="1"/>
</dbReference>
<gene>
    <name evidence="1" type="ORF">V565_351130</name>
</gene>
<dbReference type="AlphaFoldDB" id="A0A074RHM5"/>
<dbReference type="Gene3D" id="2.130.10.10">
    <property type="entry name" value="YVTN repeat-like/Quinoprotein amine dehydrogenase"/>
    <property type="match status" value="1"/>
</dbReference>
<keyword evidence="2" id="KW-1185">Reference proteome</keyword>
<sequence length="183" mass="20253">SKTGGIFIIHSVCFSPDGTQIISGFGSSLRLINAHTMQLISEMSLPGAEIVRQVGYSADGMDIISISTSREVGISETSKDSTQQSAQSPNIIRVWRPDVPPDQIPSSSTSRNWWYGNDGRVMSPEGFVMWIPPDLIPHMKTLTELGSKSHYTLLVMSPDQFINIGYRDLCIGNRWAECYVVEN</sequence>
<evidence type="ECO:0000313" key="2">
    <source>
        <dbReference type="Proteomes" id="UP000027456"/>
    </source>
</evidence>
<feature type="non-terminal residue" evidence="1">
    <location>
        <position position="1"/>
    </location>
</feature>
<comment type="caution">
    <text evidence="1">The sequence shown here is derived from an EMBL/GenBank/DDBJ whole genome shotgun (WGS) entry which is preliminary data.</text>
</comment>
<dbReference type="STRING" id="1423351.A0A074RHM5"/>
<dbReference type="InterPro" id="IPR015943">
    <property type="entry name" value="WD40/YVTN_repeat-like_dom_sf"/>
</dbReference>
<evidence type="ECO:0000313" key="1">
    <source>
        <dbReference type="EMBL" id="KEP44910.1"/>
    </source>
</evidence>
<organism evidence="1 2">
    <name type="scientific">Rhizoctonia solani 123E</name>
    <dbReference type="NCBI Taxonomy" id="1423351"/>
    <lineage>
        <taxon>Eukaryota</taxon>
        <taxon>Fungi</taxon>
        <taxon>Dikarya</taxon>
        <taxon>Basidiomycota</taxon>
        <taxon>Agaricomycotina</taxon>
        <taxon>Agaricomycetes</taxon>
        <taxon>Cantharellales</taxon>
        <taxon>Ceratobasidiaceae</taxon>
        <taxon>Rhizoctonia</taxon>
    </lineage>
</organism>
<dbReference type="Proteomes" id="UP000027456">
    <property type="component" value="Unassembled WGS sequence"/>
</dbReference>
<accession>A0A074RHM5</accession>